<accession>A0A5J6LBY1</accession>
<dbReference type="Proteomes" id="UP000325606">
    <property type="component" value="Chromosome"/>
</dbReference>
<evidence type="ECO:0000313" key="1">
    <source>
        <dbReference type="EMBL" id="QEW06194.1"/>
    </source>
</evidence>
<name>A0A5J6LBY1_9GAMM</name>
<protein>
    <submittedName>
        <fullName evidence="1">DUF2835 family protein</fullName>
    </submittedName>
</protein>
<dbReference type="Pfam" id="PF11197">
    <property type="entry name" value="DUF2835"/>
    <property type="match status" value="1"/>
</dbReference>
<dbReference type="RefSeq" id="WP_151054293.1">
    <property type="nucleotide sequence ID" value="NZ_CP044222.1"/>
</dbReference>
<reference evidence="1 2" key="1">
    <citation type="submission" date="2019-09" db="EMBL/GenBank/DDBJ databases">
        <title>Nitrincola iocasae sp. nov., a bacterium isolated from the sediment collected at a cold seep field in South China Sea.</title>
        <authorList>
            <person name="Zhang H."/>
            <person name="Wang H."/>
            <person name="Li C."/>
        </authorList>
    </citation>
    <scope>NUCLEOTIDE SEQUENCE [LARGE SCALE GENOMIC DNA]</scope>
    <source>
        <strain evidence="1 2">KXZD1103</strain>
    </source>
</reference>
<keyword evidence="2" id="KW-1185">Reference proteome</keyword>
<dbReference type="EMBL" id="CP044222">
    <property type="protein sequence ID" value="QEW06194.1"/>
    <property type="molecule type" value="Genomic_DNA"/>
</dbReference>
<gene>
    <name evidence="1" type="ORF">F5I99_06620</name>
</gene>
<dbReference type="AlphaFoldDB" id="A0A5J6LBY1"/>
<sequence length="73" mass="8594">MKYVIIDLAISRDEYMKYYRGQAMQISVRARDGRIVRLPASIMRQFISFSGLRGSFAVYYDDHGRLQQIDRLS</sequence>
<organism evidence="1 2">
    <name type="scientific">Nitrincola iocasae</name>
    <dbReference type="NCBI Taxonomy" id="2614693"/>
    <lineage>
        <taxon>Bacteria</taxon>
        <taxon>Pseudomonadati</taxon>
        <taxon>Pseudomonadota</taxon>
        <taxon>Gammaproteobacteria</taxon>
        <taxon>Oceanospirillales</taxon>
        <taxon>Oceanospirillaceae</taxon>
        <taxon>Nitrincola</taxon>
    </lineage>
</organism>
<evidence type="ECO:0000313" key="2">
    <source>
        <dbReference type="Proteomes" id="UP000325606"/>
    </source>
</evidence>
<dbReference type="KEGG" id="nik:F5I99_06620"/>
<proteinExistence type="predicted"/>
<dbReference type="InterPro" id="IPR021363">
    <property type="entry name" value="DUF2835"/>
</dbReference>